<keyword evidence="9" id="KW-1185">Reference proteome</keyword>
<dbReference type="Pfam" id="PF00196">
    <property type="entry name" value="GerE"/>
    <property type="match status" value="1"/>
</dbReference>
<evidence type="ECO:0000259" key="7">
    <source>
        <dbReference type="PROSITE" id="PS50110"/>
    </source>
</evidence>
<dbReference type="PANTHER" id="PTHR43214:SF24">
    <property type="entry name" value="TRANSCRIPTIONAL REGULATORY PROTEIN NARL-RELATED"/>
    <property type="match status" value="1"/>
</dbReference>
<dbReference type="EMBL" id="BMDD01000006">
    <property type="protein sequence ID" value="GGH85926.1"/>
    <property type="molecule type" value="Genomic_DNA"/>
</dbReference>
<dbReference type="PANTHER" id="PTHR43214">
    <property type="entry name" value="TWO-COMPONENT RESPONSE REGULATOR"/>
    <property type="match status" value="1"/>
</dbReference>
<feature type="domain" description="HTH luxR-type" evidence="6">
    <location>
        <begin position="184"/>
        <end position="249"/>
    </location>
</feature>
<comment type="caution">
    <text evidence="8">The sequence shown here is derived from an EMBL/GenBank/DDBJ whole genome shotgun (WGS) entry which is preliminary data.</text>
</comment>
<evidence type="ECO:0000259" key="6">
    <source>
        <dbReference type="PROSITE" id="PS50043"/>
    </source>
</evidence>
<keyword evidence="1 5" id="KW-0597">Phosphoprotein</keyword>
<proteinExistence type="predicted"/>
<dbReference type="InterPro" id="IPR016032">
    <property type="entry name" value="Sig_transdc_resp-reg_C-effctor"/>
</dbReference>
<dbReference type="InterPro" id="IPR011006">
    <property type="entry name" value="CheY-like_superfamily"/>
</dbReference>
<evidence type="ECO:0000256" key="5">
    <source>
        <dbReference type="PROSITE-ProRule" id="PRU00169"/>
    </source>
</evidence>
<dbReference type="PRINTS" id="PR00038">
    <property type="entry name" value="HTHLUXR"/>
</dbReference>
<evidence type="ECO:0000256" key="4">
    <source>
        <dbReference type="ARBA" id="ARBA00023163"/>
    </source>
</evidence>
<dbReference type="CDD" id="cd17535">
    <property type="entry name" value="REC_NarL-like"/>
    <property type="match status" value="1"/>
</dbReference>
<evidence type="ECO:0000256" key="1">
    <source>
        <dbReference type="ARBA" id="ARBA00022553"/>
    </source>
</evidence>
<dbReference type="Pfam" id="PF00072">
    <property type="entry name" value="Response_reg"/>
    <property type="match status" value="1"/>
</dbReference>
<dbReference type="RefSeq" id="WP_280529319.1">
    <property type="nucleotide sequence ID" value="NZ_BMDD01000006.1"/>
</dbReference>
<evidence type="ECO:0000313" key="8">
    <source>
        <dbReference type="EMBL" id="GGH85926.1"/>
    </source>
</evidence>
<dbReference type="InterPro" id="IPR039420">
    <property type="entry name" value="WalR-like"/>
</dbReference>
<sequence length="252" mass="27543">MANEESVNKMLNARIAKILLVDDQPLVRQGMKYIIGAQPDLEVAGEAGSGPDAVKVALEQHPQLILMDVQMPEFNGIEATRRILEKLPDCKIVILTTFDTEEYVLEGIRAGAIGYLLKDTEPEELLTAIRAALRGEVIFRTALAGKLIGQALQRQADDTSASVPAAEGAAAKDIGASERTAEPAAELLQPFTARELEVLQQMAYGLRNEEIAAKLFVSESTVKTHVHRILQKFDVQDRTQAVVYAIRNGIVQ</sequence>
<gene>
    <name evidence="8" type="primary">yxjL</name>
    <name evidence="8" type="ORF">GCM10007362_44500</name>
</gene>
<reference evidence="9" key="1">
    <citation type="journal article" date="2019" name="Int. J. Syst. Evol. Microbiol.">
        <title>The Global Catalogue of Microorganisms (GCM) 10K type strain sequencing project: providing services to taxonomists for standard genome sequencing and annotation.</title>
        <authorList>
            <consortium name="The Broad Institute Genomics Platform"/>
            <consortium name="The Broad Institute Genome Sequencing Center for Infectious Disease"/>
            <person name="Wu L."/>
            <person name="Ma J."/>
        </authorList>
    </citation>
    <scope>NUCLEOTIDE SEQUENCE [LARGE SCALE GENOMIC DNA]</scope>
    <source>
        <strain evidence="9">CCM 8702</strain>
    </source>
</reference>
<dbReference type="Proteomes" id="UP000605427">
    <property type="component" value="Unassembled WGS sequence"/>
</dbReference>
<name>A0ABQ2A7P4_9BACL</name>
<dbReference type="InterPro" id="IPR058245">
    <property type="entry name" value="NreC/VraR/RcsB-like_REC"/>
</dbReference>
<dbReference type="SUPFAM" id="SSF46894">
    <property type="entry name" value="C-terminal effector domain of the bipartite response regulators"/>
    <property type="match status" value="1"/>
</dbReference>
<dbReference type="SMART" id="SM00448">
    <property type="entry name" value="REC"/>
    <property type="match status" value="1"/>
</dbReference>
<keyword evidence="2" id="KW-0805">Transcription regulation</keyword>
<dbReference type="SUPFAM" id="SSF52172">
    <property type="entry name" value="CheY-like"/>
    <property type="match status" value="1"/>
</dbReference>
<organism evidence="8 9">
    <name type="scientific">Saccharibacillus endophyticus</name>
    <dbReference type="NCBI Taxonomy" id="2060666"/>
    <lineage>
        <taxon>Bacteria</taxon>
        <taxon>Bacillati</taxon>
        <taxon>Bacillota</taxon>
        <taxon>Bacilli</taxon>
        <taxon>Bacillales</taxon>
        <taxon>Paenibacillaceae</taxon>
        <taxon>Saccharibacillus</taxon>
    </lineage>
</organism>
<keyword evidence="3" id="KW-0238">DNA-binding</keyword>
<feature type="domain" description="Response regulatory" evidence="7">
    <location>
        <begin position="17"/>
        <end position="133"/>
    </location>
</feature>
<dbReference type="PROSITE" id="PS50110">
    <property type="entry name" value="RESPONSE_REGULATORY"/>
    <property type="match status" value="1"/>
</dbReference>
<dbReference type="CDD" id="cd06170">
    <property type="entry name" value="LuxR_C_like"/>
    <property type="match status" value="1"/>
</dbReference>
<evidence type="ECO:0000256" key="2">
    <source>
        <dbReference type="ARBA" id="ARBA00023015"/>
    </source>
</evidence>
<accession>A0ABQ2A7P4</accession>
<protein>
    <submittedName>
        <fullName evidence="8">Transcriptional regulatory protein YxjL</fullName>
    </submittedName>
</protein>
<dbReference type="InterPro" id="IPR000792">
    <property type="entry name" value="Tscrpt_reg_LuxR_C"/>
</dbReference>
<keyword evidence="4" id="KW-0804">Transcription</keyword>
<feature type="modified residue" description="4-aspartylphosphate" evidence="5">
    <location>
        <position position="68"/>
    </location>
</feature>
<dbReference type="PROSITE" id="PS50043">
    <property type="entry name" value="HTH_LUXR_2"/>
    <property type="match status" value="1"/>
</dbReference>
<evidence type="ECO:0000256" key="3">
    <source>
        <dbReference type="ARBA" id="ARBA00023125"/>
    </source>
</evidence>
<dbReference type="InterPro" id="IPR001789">
    <property type="entry name" value="Sig_transdc_resp-reg_receiver"/>
</dbReference>
<dbReference type="SMART" id="SM00421">
    <property type="entry name" value="HTH_LUXR"/>
    <property type="match status" value="1"/>
</dbReference>
<evidence type="ECO:0000313" key="9">
    <source>
        <dbReference type="Proteomes" id="UP000605427"/>
    </source>
</evidence>
<dbReference type="PROSITE" id="PS00622">
    <property type="entry name" value="HTH_LUXR_1"/>
    <property type="match status" value="1"/>
</dbReference>
<dbReference type="Gene3D" id="3.40.50.2300">
    <property type="match status" value="1"/>
</dbReference>